<dbReference type="PANTHER" id="PTHR13693:SF3">
    <property type="entry name" value="LD36009P"/>
    <property type="match status" value="1"/>
</dbReference>
<protein>
    <submittedName>
        <fullName evidence="5">PLP-dependent transferase</fullName>
    </submittedName>
</protein>
<evidence type="ECO:0000259" key="4">
    <source>
        <dbReference type="Pfam" id="PF00155"/>
    </source>
</evidence>
<proteinExistence type="predicted"/>
<dbReference type="Gene3D" id="3.90.1150.10">
    <property type="entry name" value="Aspartate Aminotransferase, domain 1"/>
    <property type="match status" value="1"/>
</dbReference>
<feature type="compositionally biased region" description="Polar residues" evidence="3">
    <location>
        <begin position="64"/>
        <end position="84"/>
    </location>
</feature>
<organism evidence="5 6">
    <name type="scientific">Microthyrium microscopicum</name>
    <dbReference type="NCBI Taxonomy" id="703497"/>
    <lineage>
        <taxon>Eukaryota</taxon>
        <taxon>Fungi</taxon>
        <taxon>Dikarya</taxon>
        <taxon>Ascomycota</taxon>
        <taxon>Pezizomycotina</taxon>
        <taxon>Dothideomycetes</taxon>
        <taxon>Dothideomycetes incertae sedis</taxon>
        <taxon>Microthyriales</taxon>
        <taxon>Microthyriaceae</taxon>
        <taxon>Microthyrium</taxon>
    </lineage>
</organism>
<dbReference type="EMBL" id="MU004232">
    <property type="protein sequence ID" value="KAF2672086.1"/>
    <property type="molecule type" value="Genomic_DNA"/>
</dbReference>
<dbReference type="InterPro" id="IPR050087">
    <property type="entry name" value="AON_synthase_class-II"/>
</dbReference>
<feature type="region of interest" description="Disordered" evidence="3">
    <location>
        <begin position="481"/>
        <end position="527"/>
    </location>
</feature>
<sequence length="1249" mass="137436">MSIPQVVLPQDWEGESLGLDHNSYLDYSSSPRDKKSIYMHAMSPSSPQSPREVSWGMDDEMAPSNGSSLEYTLPQPQQKQSDQRYTAYRPPTNSGPYAPSPTELNFQQPNIYGGFNGPYNASSTDQEIRPPSNHAYQPSANTLPYAPSSPTDLSTHQQYHSSTSTTPYAPSSNTDLSVHQQYHSSASTASYAPSFNNELSVQQPYQVSSNNLPYGATSDHNGSRVVSAVSNYDFPLGASSMEQNNSRASAVSTISANPPQLGIQDFKSPYSFQSSSTPKFTASVGDLSVKPEIGISPSAAPWTATASSTDLSANHVHRIPKGLISRNGSIRDTRPKTKRQIASGFMTPKNGSQTDLGFKFNARIHSGAASGFHSRRGSQEDLSFKPKSRIMSVFGSRNGSWENLHAPKNPRIASGLASRNGSTGDLRHKSRVASGFASKNGSMTDLSAFKKKSRIASGFASRNGSVANFSIGTTSDRMSMGIMTPNRGSAPASARHSPKHSHSARSSSPDPIPYDEGEVDLKPPQRPSAYDRIREMARLQSIKARVSNKEKRELYKPTSKKGEFALAHVEPLFTWWGKNERVLQTQSLGRVRVKNSDGPASTVLNASSYNYAGLYKTIPKAEELQQLVMDKLPFSAAQGVEVMENATNAVIGRFFGANFCYTMSSGYGANFAALAALADTSTMFLVDEKCHSSMFAGIARGQAGAVHTFKHNDMEDLERILKSASAKWGHTVVAIEGMYSFHGTLPPLDDLHRLKKEFHYTLFCNESHSFLSLGQSGRGCLERWNYEPTEIPVPWDLIDIRTASLANSLGAAGGLICGKTEYGERIRAHLQKLRIQGEEPLSLPAMVQTLWVLGQPTRTYKKLHRLSEISRYFRRELTRFGIFTYGETGSPIMPIHCGRPTVAAKLSYVLRQWGVIATPVTSPAVEFWESRVVVYLTADFSDREIDELLKIIIRSTRRLGLAKKSNLTVNLTLRAFKYRSPSDLGDDEGEEAVMTYQHIEDLIQQNVASSKHQLNHYAVIEAGQASRKIYGLASGSSRGMAGTFPPHLATEALLAKCLGMQSAMTFADASIGVSSTVAALCRPFLNYENHCMLIGKSLPYALHDGLNLADKSVIRYRDNTHLVQIIQELQSHKKTYITVFMDLPDQESHRQFAHDSKKIMTKAPMTIFLHSPSIIPVASNYSHLNKLPHTEVLAYGSFYHTFGLSGGYLTGSSRLISELRHTNTGYMFASAPQPFVMDMVRVSLDQRMK</sequence>
<evidence type="ECO:0000256" key="1">
    <source>
        <dbReference type="ARBA" id="ARBA00001933"/>
    </source>
</evidence>
<dbReference type="GO" id="GO:0016740">
    <property type="term" value="F:transferase activity"/>
    <property type="evidence" value="ECO:0007669"/>
    <property type="project" value="UniProtKB-KW"/>
</dbReference>
<evidence type="ECO:0000256" key="2">
    <source>
        <dbReference type="ARBA" id="ARBA00022679"/>
    </source>
</evidence>
<dbReference type="Proteomes" id="UP000799302">
    <property type="component" value="Unassembled WGS sequence"/>
</dbReference>
<dbReference type="InterPro" id="IPR015422">
    <property type="entry name" value="PyrdxlP-dep_Trfase_small"/>
</dbReference>
<comment type="cofactor">
    <cofactor evidence="1">
        <name>pyridoxal 5'-phosphate</name>
        <dbReference type="ChEBI" id="CHEBI:597326"/>
    </cofactor>
</comment>
<evidence type="ECO:0000313" key="5">
    <source>
        <dbReference type="EMBL" id="KAF2672086.1"/>
    </source>
</evidence>
<dbReference type="GO" id="GO:0030170">
    <property type="term" value="F:pyridoxal phosphate binding"/>
    <property type="evidence" value="ECO:0007669"/>
    <property type="project" value="InterPro"/>
</dbReference>
<keyword evidence="6" id="KW-1185">Reference proteome</keyword>
<dbReference type="InterPro" id="IPR015421">
    <property type="entry name" value="PyrdxlP-dep_Trfase_major"/>
</dbReference>
<accession>A0A6A6UK42</accession>
<feature type="compositionally biased region" description="Low complexity" evidence="3">
    <location>
        <begin position="154"/>
        <end position="174"/>
    </location>
</feature>
<dbReference type="Pfam" id="PF00155">
    <property type="entry name" value="Aminotran_1_2"/>
    <property type="match status" value="1"/>
</dbReference>
<name>A0A6A6UK42_9PEZI</name>
<evidence type="ECO:0000313" key="6">
    <source>
        <dbReference type="Proteomes" id="UP000799302"/>
    </source>
</evidence>
<evidence type="ECO:0000256" key="3">
    <source>
        <dbReference type="SAM" id="MobiDB-lite"/>
    </source>
</evidence>
<keyword evidence="2 5" id="KW-0808">Transferase</keyword>
<dbReference type="InterPro" id="IPR004839">
    <property type="entry name" value="Aminotransferase_I/II_large"/>
</dbReference>
<feature type="region of interest" description="Disordered" evidence="3">
    <location>
        <begin position="1"/>
        <end position="181"/>
    </location>
</feature>
<dbReference type="Gene3D" id="3.40.640.10">
    <property type="entry name" value="Type I PLP-dependent aspartate aminotransferase-like (Major domain)"/>
    <property type="match status" value="3"/>
</dbReference>
<dbReference type="PANTHER" id="PTHR13693">
    <property type="entry name" value="CLASS II AMINOTRANSFERASE/8-AMINO-7-OXONONANOATE SYNTHASE"/>
    <property type="match status" value="1"/>
</dbReference>
<dbReference type="OrthoDB" id="2382073at2759"/>
<feature type="domain" description="Aminotransferase class I/classII large" evidence="4">
    <location>
        <begin position="662"/>
        <end position="952"/>
    </location>
</feature>
<reference evidence="5" key="1">
    <citation type="journal article" date="2020" name="Stud. Mycol.">
        <title>101 Dothideomycetes genomes: a test case for predicting lifestyles and emergence of pathogens.</title>
        <authorList>
            <person name="Haridas S."/>
            <person name="Albert R."/>
            <person name="Binder M."/>
            <person name="Bloem J."/>
            <person name="Labutti K."/>
            <person name="Salamov A."/>
            <person name="Andreopoulos B."/>
            <person name="Baker S."/>
            <person name="Barry K."/>
            <person name="Bills G."/>
            <person name="Bluhm B."/>
            <person name="Cannon C."/>
            <person name="Castanera R."/>
            <person name="Culley D."/>
            <person name="Daum C."/>
            <person name="Ezra D."/>
            <person name="Gonzalez J."/>
            <person name="Henrissat B."/>
            <person name="Kuo A."/>
            <person name="Liang C."/>
            <person name="Lipzen A."/>
            <person name="Lutzoni F."/>
            <person name="Magnuson J."/>
            <person name="Mondo S."/>
            <person name="Nolan M."/>
            <person name="Ohm R."/>
            <person name="Pangilinan J."/>
            <person name="Park H.-J."/>
            <person name="Ramirez L."/>
            <person name="Alfaro M."/>
            <person name="Sun H."/>
            <person name="Tritt A."/>
            <person name="Yoshinaga Y."/>
            <person name="Zwiers L.-H."/>
            <person name="Turgeon B."/>
            <person name="Goodwin S."/>
            <person name="Spatafora J."/>
            <person name="Crous P."/>
            <person name="Grigoriev I."/>
        </authorList>
    </citation>
    <scope>NUCLEOTIDE SEQUENCE</scope>
    <source>
        <strain evidence="5">CBS 115976</strain>
    </source>
</reference>
<gene>
    <name evidence="5" type="ORF">BT63DRAFT_398348</name>
</gene>
<dbReference type="SUPFAM" id="SSF53383">
    <property type="entry name" value="PLP-dependent transferases"/>
    <property type="match status" value="2"/>
</dbReference>
<dbReference type="AlphaFoldDB" id="A0A6A6UK42"/>
<feature type="compositionally biased region" description="Polar residues" evidence="3">
    <location>
        <begin position="134"/>
        <end position="153"/>
    </location>
</feature>
<dbReference type="InterPro" id="IPR015424">
    <property type="entry name" value="PyrdxlP-dep_Trfase"/>
</dbReference>